<comment type="cofactor">
    <cofactor evidence="9">
        <name>Mg(2+)</name>
        <dbReference type="ChEBI" id="CHEBI:18420"/>
    </cofactor>
    <text evidence="9">Binds 1 Mg(2+) ion per subunit.</text>
</comment>
<dbReference type="InterPro" id="IPR036900">
    <property type="entry name" value="A-D-PHexomutase_C_sf"/>
</dbReference>
<feature type="binding site" evidence="9">
    <location>
        <position position="239"/>
    </location>
    <ligand>
        <name>Mg(2+)</name>
        <dbReference type="ChEBI" id="CHEBI:18420"/>
    </ligand>
</feature>
<comment type="similarity">
    <text evidence="1 9 10">Belongs to the phosphohexose mutase family.</text>
</comment>
<name>A0A3N0J0T3_9ACTN</name>
<evidence type="ECO:0000256" key="7">
    <source>
        <dbReference type="ARBA" id="ARBA00066330"/>
    </source>
</evidence>
<feature type="domain" description="Alpha-D-phosphohexomutase alpha/beta/alpha" evidence="15">
    <location>
        <begin position="256"/>
        <end position="367"/>
    </location>
</feature>
<dbReference type="EC" id="5.4.2.10" evidence="7 9"/>
<protein>
    <recommendedName>
        <fullName evidence="8 9">Phosphoglucosamine mutase</fullName>
        <ecNumber evidence="7 9">5.4.2.10</ecNumber>
    </recommendedName>
</protein>
<evidence type="ECO:0000256" key="2">
    <source>
        <dbReference type="ARBA" id="ARBA00022553"/>
    </source>
</evidence>
<keyword evidence="4 9" id="KW-0460">Magnesium</keyword>
<keyword evidence="2 9" id="KW-0597">Phosphoprotein</keyword>
<dbReference type="FunFam" id="3.40.120.10:FF:000002">
    <property type="entry name" value="Phosphoglucosamine mutase"/>
    <property type="match status" value="1"/>
</dbReference>
<evidence type="ECO:0000256" key="1">
    <source>
        <dbReference type="ARBA" id="ARBA00010231"/>
    </source>
</evidence>
<evidence type="ECO:0000256" key="11">
    <source>
        <dbReference type="RuleBase" id="RU004327"/>
    </source>
</evidence>
<dbReference type="PANTHER" id="PTHR42946">
    <property type="entry name" value="PHOSPHOHEXOSE MUTASE"/>
    <property type="match status" value="1"/>
</dbReference>
<keyword evidence="18" id="KW-1185">Reference proteome</keyword>
<dbReference type="RefSeq" id="WP_114545709.1">
    <property type="nucleotide sequence ID" value="NZ_PPTT01000007.1"/>
</dbReference>
<dbReference type="Gene3D" id="3.30.310.50">
    <property type="entry name" value="Alpha-D-phosphohexomutase, C-terminal domain"/>
    <property type="match status" value="1"/>
</dbReference>
<dbReference type="AlphaFoldDB" id="A0A3N0J0T3"/>
<dbReference type="OrthoDB" id="9803322at2"/>
<comment type="function">
    <text evidence="9 11">Catalyzes the conversion of glucosamine-6-phosphate to glucosamine-1-phosphate.</text>
</comment>
<evidence type="ECO:0000256" key="4">
    <source>
        <dbReference type="ARBA" id="ARBA00022842"/>
    </source>
</evidence>
<dbReference type="SUPFAM" id="SSF53738">
    <property type="entry name" value="Phosphoglucomutase, first 3 domains"/>
    <property type="match status" value="3"/>
</dbReference>
<comment type="catalytic activity">
    <reaction evidence="6 9 11">
        <text>alpha-D-glucosamine 1-phosphate = D-glucosamine 6-phosphate</text>
        <dbReference type="Rhea" id="RHEA:23424"/>
        <dbReference type="ChEBI" id="CHEBI:58516"/>
        <dbReference type="ChEBI" id="CHEBI:58725"/>
        <dbReference type="EC" id="5.4.2.10"/>
    </reaction>
</comment>
<feature type="modified residue" description="Phosphoserine" evidence="9">
    <location>
        <position position="95"/>
    </location>
</feature>
<dbReference type="NCBIfam" id="TIGR01455">
    <property type="entry name" value="glmM"/>
    <property type="match status" value="1"/>
</dbReference>
<feature type="domain" description="Alpha-D-phosphohexomutase C-terminal" evidence="12">
    <location>
        <begin position="372"/>
        <end position="438"/>
    </location>
</feature>
<dbReference type="GO" id="GO:0006048">
    <property type="term" value="P:UDP-N-acetylglucosamine biosynthetic process"/>
    <property type="evidence" value="ECO:0007669"/>
    <property type="project" value="TreeGrafter"/>
</dbReference>
<comment type="PTM">
    <text evidence="9">Activated by phosphorylation.</text>
</comment>
<feature type="domain" description="Alpha-D-phosphohexomutase alpha/beta/alpha" evidence="14">
    <location>
        <begin position="155"/>
        <end position="252"/>
    </location>
</feature>
<dbReference type="InterPro" id="IPR005841">
    <property type="entry name" value="Alpha-D-phosphohexomutase_SF"/>
</dbReference>
<dbReference type="GO" id="GO:0005829">
    <property type="term" value="C:cytosol"/>
    <property type="evidence" value="ECO:0007669"/>
    <property type="project" value="TreeGrafter"/>
</dbReference>
<dbReference type="FunFam" id="3.40.120.10:FF:000001">
    <property type="entry name" value="Phosphoglucosamine mutase"/>
    <property type="match status" value="1"/>
</dbReference>
<dbReference type="GO" id="GO:0005975">
    <property type="term" value="P:carbohydrate metabolic process"/>
    <property type="evidence" value="ECO:0007669"/>
    <property type="project" value="InterPro"/>
</dbReference>
<dbReference type="InterPro" id="IPR050060">
    <property type="entry name" value="Phosphoglucosamine_mutase"/>
</dbReference>
<evidence type="ECO:0000313" key="16">
    <source>
        <dbReference type="EMBL" id="RDB69843.1"/>
    </source>
</evidence>
<evidence type="ECO:0000256" key="3">
    <source>
        <dbReference type="ARBA" id="ARBA00022723"/>
    </source>
</evidence>
<evidence type="ECO:0000256" key="10">
    <source>
        <dbReference type="RuleBase" id="RU004326"/>
    </source>
</evidence>
<dbReference type="HAMAP" id="MF_01554_B">
    <property type="entry name" value="GlmM_B"/>
    <property type="match status" value="1"/>
</dbReference>
<keyword evidence="3 9" id="KW-0479">Metal-binding</keyword>
<accession>A0A3N0J0T3</accession>
<evidence type="ECO:0000256" key="5">
    <source>
        <dbReference type="ARBA" id="ARBA00023235"/>
    </source>
</evidence>
<feature type="binding site" evidence="9">
    <location>
        <position position="243"/>
    </location>
    <ligand>
        <name>Mg(2+)</name>
        <dbReference type="ChEBI" id="CHEBI:18420"/>
    </ligand>
</feature>
<sequence length="444" mass="46189">MARLFGTDGVRGIANKELTCETAFKLGQAAVAFQGKTILIGKDTRLSGDMLEAAVSAGIMSMGGTALQAGIIPTPAIALLVRELHCDGGIVISASHNPPEYNGIKLFDGRGFKLPDAVEDEIEAFVAAGGPPAEALPNGDEVGVALPVEDACELYIAHAVSTVANEGIDFKGLKVALDVGHGASCMTSAEALRRLGADVTVVNEDFDGTDINVKCGSTHLEPLRQLVAEIGADVGIAHDGDADRVMLMDARGNEIDGDVMEAVCAIDLHKRGKLSGGTAVSTVMCNLGLAHAMRDAGIELIQTKVGDRYVLEAMREGGFILGGEQSGHMIFLEHNSTGDGLVTALQFLAACQRVGTSIEEATSVMTRFPQTLINVKVHDKHAVDGNAAVEAAVAAAEAELGEDGRVLLRPSGTEPVVRVMVEAADAAEADRHAQAIADVVAREV</sequence>
<proteinExistence type="inferred from homology"/>
<keyword evidence="5 9" id="KW-0413">Isomerase</keyword>
<dbReference type="GO" id="GO:0008966">
    <property type="term" value="F:phosphoglucosamine mutase activity"/>
    <property type="evidence" value="ECO:0007669"/>
    <property type="project" value="UniProtKB-UniRule"/>
</dbReference>
<dbReference type="EMBL" id="PPTT01000007">
    <property type="protein sequence ID" value="RDB69843.1"/>
    <property type="molecule type" value="Genomic_DNA"/>
</dbReference>
<evidence type="ECO:0000256" key="8">
    <source>
        <dbReference type="ARBA" id="ARBA00068193"/>
    </source>
</evidence>
<feature type="binding site" description="via phosphate group" evidence="9">
    <location>
        <position position="95"/>
    </location>
    <ligand>
        <name>Mg(2+)</name>
        <dbReference type="ChEBI" id="CHEBI:18420"/>
    </ligand>
</feature>
<evidence type="ECO:0000259" key="12">
    <source>
        <dbReference type="Pfam" id="PF00408"/>
    </source>
</evidence>
<gene>
    <name evidence="9 17" type="primary">glmM</name>
    <name evidence="16" type="ORF">C1876_05460</name>
    <name evidence="17" type="ORF">DMP09_03405</name>
</gene>
<dbReference type="Pfam" id="PF02880">
    <property type="entry name" value="PGM_PMM_III"/>
    <property type="match status" value="1"/>
</dbReference>
<dbReference type="Pfam" id="PF00408">
    <property type="entry name" value="PGM_PMM_IV"/>
    <property type="match status" value="1"/>
</dbReference>
<dbReference type="Pfam" id="PF02878">
    <property type="entry name" value="PGM_PMM_I"/>
    <property type="match status" value="1"/>
</dbReference>
<dbReference type="InterPro" id="IPR016055">
    <property type="entry name" value="A-D-PHexomutase_a/b/a-I/II/III"/>
</dbReference>
<dbReference type="InterPro" id="IPR005844">
    <property type="entry name" value="A-D-PHexomutase_a/b/a-I"/>
</dbReference>
<dbReference type="FunFam" id="3.30.310.50:FF:000001">
    <property type="entry name" value="Phosphoglucosamine mutase"/>
    <property type="match status" value="1"/>
</dbReference>
<evidence type="ECO:0000256" key="9">
    <source>
        <dbReference type="HAMAP-Rule" id="MF_01554"/>
    </source>
</evidence>
<dbReference type="EMBL" id="QICC01000007">
    <property type="protein sequence ID" value="RNM42794.1"/>
    <property type="molecule type" value="Genomic_DNA"/>
</dbReference>
<evidence type="ECO:0000256" key="6">
    <source>
        <dbReference type="ARBA" id="ARBA00050364"/>
    </source>
</evidence>
<organism evidence="17 19">
    <name type="scientific">Eggerthella sinensis</name>
    <dbReference type="NCBI Taxonomy" id="242230"/>
    <lineage>
        <taxon>Bacteria</taxon>
        <taxon>Bacillati</taxon>
        <taxon>Actinomycetota</taxon>
        <taxon>Coriobacteriia</taxon>
        <taxon>Eggerthellales</taxon>
        <taxon>Eggerthellaceae</taxon>
        <taxon>Eggerthella</taxon>
    </lineage>
</organism>
<evidence type="ECO:0000259" key="15">
    <source>
        <dbReference type="Pfam" id="PF02880"/>
    </source>
</evidence>
<dbReference type="InterPro" id="IPR005846">
    <property type="entry name" value="A-D-PHexomutase_a/b/a-III"/>
</dbReference>
<reference evidence="16 18" key="1">
    <citation type="journal article" date="2018" name="Elife">
        <title>Discovery and characterization of a prevalent human gut bacterial enzyme sufficient for the inactivation of a family of plant toxins.</title>
        <authorList>
            <person name="Koppel N."/>
            <person name="Bisanz J.E."/>
            <person name="Pandelia M.E."/>
            <person name="Turnbaugh P.J."/>
            <person name="Balskus E.P."/>
        </authorList>
    </citation>
    <scope>NUCLEOTIDE SEQUENCE [LARGE SCALE GENOMIC DNA]</scope>
    <source>
        <strain evidence="16 18">DSM 16107</strain>
    </source>
</reference>
<dbReference type="PROSITE" id="PS00710">
    <property type="entry name" value="PGM_PMM"/>
    <property type="match status" value="1"/>
</dbReference>
<evidence type="ECO:0000313" key="17">
    <source>
        <dbReference type="EMBL" id="RNM42794.1"/>
    </source>
</evidence>
<evidence type="ECO:0000313" key="19">
    <source>
        <dbReference type="Proteomes" id="UP000270112"/>
    </source>
</evidence>
<dbReference type="InterPro" id="IPR016066">
    <property type="entry name" value="A-D-PHexomutase_CS"/>
</dbReference>
<dbReference type="InterPro" id="IPR005845">
    <property type="entry name" value="A-D-PHexomutase_a/b/a-II"/>
</dbReference>
<comment type="caution">
    <text evidence="17">The sequence shown here is derived from an EMBL/GenBank/DDBJ whole genome shotgun (WGS) entry which is preliminary data.</text>
</comment>
<dbReference type="GO" id="GO:0009252">
    <property type="term" value="P:peptidoglycan biosynthetic process"/>
    <property type="evidence" value="ECO:0007669"/>
    <property type="project" value="TreeGrafter"/>
</dbReference>
<evidence type="ECO:0000313" key="18">
    <source>
        <dbReference type="Proteomes" id="UP000253817"/>
    </source>
</evidence>
<dbReference type="Pfam" id="PF02879">
    <property type="entry name" value="PGM_PMM_II"/>
    <property type="match status" value="1"/>
</dbReference>
<evidence type="ECO:0000259" key="14">
    <source>
        <dbReference type="Pfam" id="PF02879"/>
    </source>
</evidence>
<dbReference type="InterPro" id="IPR006352">
    <property type="entry name" value="GlmM_bact"/>
</dbReference>
<dbReference type="Proteomes" id="UP000270112">
    <property type="component" value="Unassembled WGS sequence"/>
</dbReference>
<dbReference type="InterPro" id="IPR005843">
    <property type="entry name" value="A-D-PHexomutase_C"/>
</dbReference>
<dbReference type="CDD" id="cd05802">
    <property type="entry name" value="GlmM"/>
    <property type="match status" value="1"/>
</dbReference>
<dbReference type="GO" id="GO:0004615">
    <property type="term" value="F:phosphomannomutase activity"/>
    <property type="evidence" value="ECO:0007669"/>
    <property type="project" value="TreeGrafter"/>
</dbReference>
<dbReference type="SUPFAM" id="SSF55957">
    <property type="entry name" value="Phosphoglucomutase, C-terminal domain"/>
    <property type="match status" value="1"/>
</dbReference>
<dbReference type="GO" id="GO:0000287">
    <property type="term" value="F:magnesium ion binding"/>
    <property type="evidence" value="ECO:0007669"/>
    <property type="project" value="UniProtKB-UniRule"/>
</dbReference>
<feature type="active site" description="Phosphoserine intermediate" evidence="9">
    <location>
        <position position="95"/>
    </location>
</feature>
<dbReference type="PANTHER" id="PTHR42946:SF1">
    <property type="entry name" value="PHOSPHOGLUCOMUTASE (ALPHA-D-GLUCOSE-1,6-BISPHOSPHATE-DEPENDENT)"/>
    <property type="match status" value="1"/>
</dbReference>
<dbReference type="Proteomes" id="UP000253817">
    <property type="component" value="Unassembled WGS sequence"/>
</dbReference>
<reference evidence="17" key="3">
    <citation type="journal article" date="2019" name="Microbiol. Resour. Announc.">
        <title>Draft Genome Sequences of Type Strains of Gordonibacter faecihominis, Paraeggerthella hongkongensis, Parvibacter caecicola,Slackia equolifaciens, Slackia faecicanis, and Slackia isoflavoniconvertens.</title>
        <authorList>
            <person name="Danylec N."/>
            <person name="Stoll D.A."/>
            <person name="Dotsch A."/>
            <person name="Huch M."/>
        </authorList>
    </citation>
    <scope>NUCLEOTIDE SEQUENCE</scope>
    <source>
        <strain evidence="17">DSM 16107</strain>
    </source>
</reference>
<evidence type="ECO:0000259" key="13">
    <source>
        <dbReference type="Pfam" id="PF02878"/>
    </source>
</evidence>
<feature type="domain" description="Alpha-D-phosphohexomutase alpha/beta/alpha" evidence="13">
    <location>
        <begin position="3"/>
        <end position="127"/>
    </location>
</feature>
<dbReference type="Gene3D" id="3.40.120.10">
    <property type="entry name" value="Alpha-D-Glucose-1,6-Bisphosphate, subunit A, domain 3"/>
    <property type="match status" value="3"/>
</dbReference>
<feature type="binding site" evidence="9">
    <location>
        <position position="241"/>
    </location>
    <ligand>
        <name>Mg(2+)</name>
        <dbReference type="ChEBI" id="CHEBI:18420"/>
    </ligand>
</feature>
<reference evidence="19" key="2">
    <citation type="submission" date="2018-05" db="EMBL/GenBank/DDBJ databases">
        <title>Genome Sequencing of selected type strains of the family Eggerthellaceae.</title>
        <authorList>
            <person name="Danylec N."/>
            <person name="Stoll D.A."/>
            <person name="Doetsch A."/>
            <person name="Huch M."/>
        </authorList>
    </citation>
    <scope>NUCLEOTIDE SEQUENCE [LARGE SCALE GENOMIC DNA]</scope>
    <source>
        <strain evidence="19">DSM 16107</strain>
    </source>
</reference>
<dbReference type="PRINTS" id="PR00509">
    <property type="entry name" value="PGMPMM"/>
</dbReference>